<organism evidence="1 2">
    <name type="scientific">Polyplax serrata</name>
    <name type="common">Common mouse louse</name>
    <dbReference type="NCBI Taxonomy" id="468196"/>
    <lineage>
        <taxon>Eukaryota</taxon>
        <taxon>Metazoa</taxon>
        <taxon>Ecdysozoa</taxon>
        <taxon>Arthropoda</taxon>
        <taxon>Hexapoda</taxon>
        <taxon>Insecta</taxon>
        <taxon>Pterygota</taxon>
        <taxon>Neoptera</taxon>
        <taxon>Paraneoptera</taxon>
        <taxon>Psocodea</taxon>
        <taxon>Troctomorpha</taxon>
        <taxon>Phthiraptera</taxon>
        <taxon>Anoplura</taxon>
        <taxon>Polyplacidae</taxon>
        <taxon>Polyplax</taxon>
    </lineage>
</organism>
<protein>
    <submittedName>
        <fullName evidence="1">Uncharacterized protein</fullName>
    </submittedName>
</protein>
<reference evidence="1 2" key="1">
    <citation type="submission" date="2023-10" db="EMBL/GenBank/DDBJ databases">
        <title>Genomes of two closely related lineages of the louse Polyplax serrata with different host specificities.</title>
        <authorList>
            <person name="Martinu J."/>
            <person name="Tarabai H."/>
            <person name="Stefka J."/>
            <person name="Hypsa V."/>
        </authorList>
    </citation>
    <scope>NUCLEOTIDE SEQUENCE [LARGE SCALE GENOMIC DNA]</scope>
    <source>
        <strain evidence="1">HR10_N</strain>
    </source>
</reference>
<evidence type="ECO:0000313" key="1">
    <source>
        <dbReference type="EMBL" id="KAK6632672.1"/>
    </source>
</evidence>
<name>A0AAN8P552_POLSC</name>
<gene>
    <name evidence="1" type="ORF">RUM43_013442</name>
</gene>
<sequence>DRSAVKFEMNFRLRPYEGCTAWGCKRALSVNYPYLEGLGLKKQHETQKKISPLKRFGQTRHSEDEDPTYVNDGGGSLLLALIVAKIRALPRE</sequence>
<proteinExistence type="predicted"/>
<dbReference type="EMBL" id="JAWJWE010000007">
    <property type="protein sequence ID" value="KAK6632672.1"/>
    <property type="molecule type" value="Genomic_DNA"/>
</dbReference>
<feature type="non-terminal residue" evidence="1">
    <location>
        <position position="1"/>
    </location>
</feature>
<comment type="caution">
    <text evidence="1">The sequence shown here is derived from an EMBL/GenBank/DDBJ whole genome shotgun (WGS) entry which is preliminary data.</text>
</comment>
<dbReference type="AlphaFoldDB" id="A0AAN8P552"/>
<dbReference type="Proteomes" id="UP001372834">
    <property type="component" value="Unassembled WGS sequence"/>
</dbReference>
<accession>A0AAN8P552</accession>
<evidence type="ECO:0000313" key="2">
    <source>
        <dbReference type="Proteomes" id="UP001372834"/>
    </source>
</evidence>
<feature type="non-terminal residue" evidence="1">
    <location>
        <position position="92"/>
    </location>
</feature>